<evidence type="ECO:0000313" key="3">
    <source>
        <dbReference type="Proteomes" id="UP000199103"/>
    </source>
</evidence>
<feature type="compositionally biased region" description="Polar residues" evidence="1">
    <location>
        <begin position="313"/>
        <end position="340"/>
    </location>
</feature>
<dbReference type="Proteomes" id="UP000199103">
    <property type="component" value="Chromosome I"/>
</dbReference>
<name>A0A1H1NYS6_9ACTN</name>
<accession>A0A1H1NYS6</accession>
<dbReference type="AlphaFoldDB" id="A0A1H1NYS6"/>
<proteinExistence type="predicted"/>
<evidence type="ECO:0000256" key="1">
    <source>
        <dbReference type="SAM" id="MobiDB-lite"/>
    </source>
</evidence>
<feature type="compositionally biased region" description="Basic and acidic residues" evidence="1">
    <location>
        <begin position="245"/>
        <end position="256"/>
    </location>
</feature>
<evidence type="ECO:0000313" key="2">
    <source>
        <dbReference type="EMBL" id="SDS04103.1"/>
    </source>
</evidence>
<feature type="compositionally biased region" description="Low complexity" evidence="1">
    <location>
        <begin position="260"/>
        <end position="280"/>
    </location>
</feature>
<reference evidence="2 3" key="1">
    <citation type="submission" date="2016-10" db="EMBL/GenBank/DDBJ databases">
        <authorList>
            <person name="de Groot N.N."/>
        </authorList>
    </citation>
    <scope>NUCLEOTIDE SEQUENCE [LARGE SCALE GENOMIC DNA]</scope>
    <source>
        <strain evidence="2 3">DSM 21800</strain>
    </source>
</reference>
<feature type="region of interest" description="Disordered" evidence="1">
    <location>
        <begin position="313"/>
        <end position="425"/>
    </location>
</feature>
<feature type="compositionally biased region" description="Basic and acidic residues" evidence="1">
    <location>
        <begin position="362"/>
        <end position="391"/>
    </location>
</feature>
<dbReference type="EMBL" id="LT629772">
    <property type="protein sequence ID" value="SDS04103.1"/>
    <property type="molecule type" value="Genomic_DNA"/>
</dbReference>
<gene>
    <name evidence="2" type="ORF">SAMN04489812_0700</name>
</gene>
<sequence>MKRSTIICAVLLGAVFALAGWIVRDIVGEQRLDAGRIQPVTPAVPAITLITGDAGAPAVPTGPWFSPFGCLDDPMAPGTVAPQRPVGRTETSSSDDLAPLGRRAAETVTRQQVAMFGPEQTRPGAVGHPQRRETGRSDVAGGQAAPPRPHDRTRQGPEPSTTVINEVAPSWSEQTASIVAANGGIVYIGDDGRLIANTGAVSASGVVALDTRESALASGRSTGSGSPLRVRPQRPTTAAGSISDLADRPDGQREPAEAMSDGSLAGVLSGLGSRSGGATSISGLEDHSVNVRGDDQIVTYDDSNVFINRNGRINANTGDTDSSGLNAVDVSGSTVRSGNSGDREDQEEADEGSEEAEDEEPADARTHADKEGSAEHEADSADRGVPVERARSGGRADSNRPAADTPIAADRARARASVTDEGASTADGDDALVIGADGIDDVSIRSHGNRNVISYDDSNVVIGGSGAVNAQIGDSDTGGAVVMGIKHSDVRAGCEGDRCRSGAP</sequence>
<dbReference type="RefSeq" id="WP_091519919.1">
    <property type="nucleotide sequence ID" value="NZ_LT629772.1"/>
</dbReference>
<dbReference type="OrthoDB" id="5149038at2"/>
<keyword evidence="3" id="KW-1185">Reference proteome</keyword>
<feature type="region of interest" description="Disordered" evidence="1">
    <location>
        <begin position="113"/>
        <end position="162"/>
    </location>
</feature>
<organism evidence="2 3">
    <name type="scientific">Microlunatus soli</name>
    <dbReference type="NCBI Taxonomy" id="630515"/>
    <lineage>
        <taxon>Bacteria</taxon>
        <taxon>Bacillati</taxon>
        <taxon>Actinomycetota</taxon>
        <taxon>Actinomycetes</taxon>
        <taxon>Propionibacteriales</taxon>
        <taxon>Propionibacteriaceae</taxon>
        <taxon>Microlunatus</taxon>
    </lineage>
</organism>
<protein>
    <submittedName>
        <fullName evidence="2">Uncharacterized protein</fullName>
    </submittedName>
</protein>
<feature type="region of interest" description="Disordered" evidence="1">
    <location>
        <begin position="76"/>
        <end position="100"/>
    </location>
</feature>
<feature type="compositionally biased region" description="Acidic residues" evidence="1">
    <location>
        <begin position="344"/>
        <end position="361"/>
    </location>
</feature>
<feature type="region of interest" description="Disordered" evidence="1">
    <location>
        <begin position="217"/>
        <end position="285"/>
    </location>
</feature>